<dbReference type="InterPro" id="IPR052606">
    <property type="entry name" value="DnaJ_domain_protein"/>
</dbReference>
<sequence>MRVLLFLAVLVICLVGTKAANDWSHTDIEMFEIQAALEKAEGEGVNFYSFLGLTPSASMSDIRKAYRQRSLEWHPDKNPNAAEVHQRFERLGRIHSILRDERRDRYNHFLSFGFPKWRGTGYYYSRYRPGLPLILSVLLLLSVGVQLAVKKSQWRKSQRRYENLCRSALAAAWGPAFQTPLAPSSKPRPAEKKVRVPMHGYFDMPPAPREADIIAGTVNWDREADKVREALHAPSPETDDEVPLIELVVFGDGSLALYEAATRELIPLEPVLDSDMPTLMSTWPFQLWKKLAGSREVAPEAVPEQATEPIAEPTAEPTTNTSAISKKEAKRRKRAGKT</sequence>
<dbReference type="SUPFAM" id="SSF46565">
    <property type="entry name" value="Chaperone J-domain"/>
    <property type="match status" value="1"/>
</dbReference>
<evidence type="ECO:0000256" key="1">
    <source>
        <dbReference type="ARBA" id="ARBA00022692"/>
    </source>
</evidence>
<evidence type="ECO:0000256" key="3">
    <source>
        <dbReference type="ARBA" id="ARBA00022989"/>
    </source>
</evidence>
<keyword evidence="1 7" id="KW-0812">Transmembrane</keyword>
<evidence type="ECO:0000259" key="9">
    <source>
        <dbReference type="PROSITE" id="PS50076"/>
    </source>
</evidence>
<dbReference type="OrthoDB" id="413400at2759"/>
<dbReference type="AlphaFoldDB" id="A0A3G2S4I7"/>
<dbReference type="PANTHER" id="PTHR44653:SF2">
    <property type="entry name" value="DNAJ HOMOLOG SUBFAMILY C MEMBER 1"/>
    <property type="match status" value="1"/>
</dbReference>
<reference evidence="10 11" key="1">
    <citation type="submission" date="2018-10" db="EMBL/GenBank/DDBJ databases">
        <title>Complete genome sequence of Malassezia restricta CBS 7877.</title>
        <authorList>
            <person name="Morand S.C."/>
            <person name="Bertignac M."/>
            <person name="Iltis A."/>
            <person name="Kolder I."/>
            <person name="Pirovano W."/>
            <person name="Jourdain R."/>
            <person name="Clavaud C."/>
        </authorList>
    </citation>
    <scope>NUCLEOTIDE SEQUENCE [LARGE SCALE GENOMIC DNA]</scope>
    <source>
        <strain evidence="10 11">CBS 7877</strain>
    </source>
</reference>
<dbReference type="InterPro" id="IPR036869">
    <property type="entry name" value="J_dom_sf"/>
</dbReference>
<dbReference type="SMART" id="SM00271">
    <property type="entry name" value="DnaJ"/>
    <property type="match status" value="1"/>
</dbReference>
<dbReference type="CDD" id="cd06257">
    <property type="entry name" value="DnaJ"/>
    <property type="match status" value="1"/>
</dbReference>
<feature type="chain" id="PRO_5018312717" description="J domain-containing protein" evidence="8">
    <location>
        <begin position="20"/>
        <end position="338"/>
    </location>
</feature>
<evidence type="ECO:0000256" key="6">
    <source>
        <dbReference type="SAM" id="MobiDB-lite"/>
    </source>
</evidence>
<evidence type="ECO:0000256" key="5">
    <source>
        <dbReference type="ARBA" id="ARBA00037847"/>
    </source>
</evidence>
<feature type="compositionally biased region" description="Basic residues" evidence="6">
    <location>
        <begin position="328"/>
        <end position="338"/>
    </location>
</feature>
<evidence type="ECO:0000313" key="10">
    <source>
        <dbReference type="EMBL" id="AYO42935.1"/>
    </source>
</evidence>
<comment type="subcellular location">
    <subcellularLocation>
        <location evidence="5">Endomembrane system</location>
        <topology evidence="5">Single-pass membrane protein</topology>
    </subcellularLocation>
</comment>
<evidence type="ECO:0000256" key="8">
    <source>
        <dbReference type="SAM" id="SignalP"/>
    </source>
</evidence>
<proteinExistence type="predicted"/>
<dbReference type="InterPro" id="IPR001623">
    <property type="entry name" value="DnaJ_domain"/>
</dbReference>
<dbReference type="PROSITE" id="PS50076">
    <property type="entry name" value="DNAJ_2"/>
    <property type="match status" value="1"/>
</dbReference>
<dbReference type="EMBL" id="CP033150">
    <property type="protein sequence ID" value="AYO42935.1"/>
    <property type="molecule type" value="Genomic_DNA"/>
</dbReference>
<evidence type="ECO:0000256" key="2">
    <source>
        <dbReference type="ARBA" id="ARBA00022729"/>
    </source>
</evidence>
<dbReference type="PANTHER" id="PTHR44653">
    <property type="entry name" value="DNAJ HOMOLOG SUBFAMILY C MEMBER 1"/>
    <property type="match status" value="1"/>
</dbReference>
<keyword evidence="2 8" id="KW-0732">Signal</keyword>
<evidence type="ECO:0000256" key="7">
    <source>
        <dbReference type="SAM" id="Phobius"/>
    </source>
</evidence>
<keyword evidence="11" id="KW-1185">Reference proteome</keyword>
<accession>A0A3G2S4I7</accession>
<dbReference type="STRING" id="425264.A0A3G2S4I7"/>
<dbReference type="PRINTS" id="PR00625">
    <property type="entry name" value="JDOMAIN"/>
</dbReference>
<feature type="transmembrane region" description="Helical" evidence="7">
    <location>
        <begin position="130"/>
        <end position="149"/>
    </location>
</feature>
<feature type="region of interest" description="Disordered" evidence="6">
    <location>
        <begin position="297"/>
        <end position="338"/>
    </location>
</feature>
<organism evidence="10 11">
    <name type="scientific">Malassezia restricta (strain ATCC 96810 / NBRC 103918 / CBS 7877)</name>
    <name type="common">Seborrheic dermatitis infection agent</name>
    <dbReference type="NCBI Taxonomy" id="425264"/>
    <lineage>
        <taxon>Eukaryota</taxon>
        <taxon>Fungi</taxon>
        <taxon>Dikarya</taxon>
        <taxon>Basidiomycota</taxon>
        <taxon>Ustilaginomycotina</taxon>
        <taxon>Malasseziomycetes</taxon>
        <taxon>Malasseziales</taxon>
        <taxon>Malasseziaceae</taxon>
        <taxon>Malassezia</taxon>
    </lineage>
</organism>
<keyword evidence="4 7" id="KW-0472">Membrane</keyword>
<dbReference type="GO" id="GO:0012505">
    <property type="term" value="C:endomembrane system"/>
    <property type="evidence" value="ECO:0007669"/>
    <property type="project" value="UniProtKB-SubCell"/>
</dbReference>
<dbReference type="Gene3D" id="1.10.287.110">
    <property type="entry name" value="DnaJ domain"/>
    <property type="match status" value="1"/>
</dbReference>
<evidence type="ECO:0000256" key="4">
    <source>
        <dbReference type="ARBA" id="ARBA00023136"/>
    </source>
</evidence>
<feature type="signal peptide" evidence="8">
    <location>
        <begin position="1"/>
        <end position="19"/>
    </location>
</feature>
<protein>
    <recommendedName>
        <fullName evidence="9">J domain-containing protein</fullName>
    </recommendedName>
</protein>
<feature type="domain" description="J" evidence="9">
    <location>
        <begin position="46"/>
        <end position="110"/>
    </location>
</feature>
<dbReference type="Pfam" id="PF00226">
    <property type="entry name" value="DnaJ"/>
    <property type="match status" value="1"/>
</dbReference>
<evidence type="ECO:0000313" key="11">
    <source>
        <dbReference type="Proteomes" id="UP000269793"/>
    </source>
</evidence>
<keyword evidence="3 7" id="KW-1133">Transmembrane helix</keyword>
<dbReference type="VEuPathDB" id="FungiDB:DNF11_1985"/>
<name>A0A3G2S4I7_MALR7</name>
<dbReference type="Proteomes" id="UP000269793">
    <property type="component" value="Chromosome III"/>
</dbReference>
<gene>
    <name evidence="10" type="ORF">DNF11_1985</name>
</gene>